<dbReference type="Gene3D" id="1.25.10.10">
    <property type="entry name" value="Leucine-rich Repeat Variant"/>
    <property type="match status" value="1"/>
</dbReference>
<comment type="subcellular location">
    <subcellularLocation>
        <location evidence="2">Cytoplasm</location>
    </subcellularLocation>
    <subcellularLocation>
        <location evidence="1">Nucleus envelope</location>
    </subcellularLocation>
</comment>
<comment type="caution">
    <text evidence="14">The sequence shown here is derived from an EMBL/GenBank/DDBJ whole genome shotgun (WGS) entry which is preliminary data.</text>
</comment>
<dbReference type="InterPro" id="IPR040122">
    <property type="entry name" value="Importin_beta"/>
</dbReference>
<protein>
    <recommendedName>
        <fullName evidence="9">Importin-95</fullName>
    </recommendedName>
    <alternativeName>
        <fullName evidence="10">Karyopherin-95</fullName>
    </alternativeName>
</protein>
<evidence type="ECO:0000313" key="15">
    <source>
        <dbReference type="Proteomes" id="UP000789570"/>
    </source>
</evidence>
<dbReference type="GO" id="GO:0005635">
    <property type="term" value="C:nuclear envelope"/>
    <property type="evidence" value="ECO:0007669"/>
    <property type="project" value="UniProtKB-SubCell"/>
</dbReference>
<organism evidence="14 15">
    <name type="scientific">Funneliformis caledonium</name>
    <dbReference type="NCBI Taxonomy" id="1117310"/>
    <lineage>
        <taxon>Eukaryota</taxon>
        <taxon>Fungi</taxon>
        <taxon>Fungi incertae sedis</taxon>
        <taxon>Mucoromycota</taxon>
        <taxon>Glomeromycotina</taxon>
        <taxon>Glomeromycetes</taxon>
        <taxon>Glomerales</taxon>
        <taxon>Glomeraceae</taxon>
        <taxon>Funneliformis</taxon>
    </lineage>
</organism>
<evidence type="ECO:0000256" key="4">
    <source>
        <dbReference type="ARBA" id="ARBA00022448"/>
    </source>
</evidence>
<evidence type="ECO:0000256" key="8">
    <source>
        <dbReference type="ARBA" id="ARBA00023242"/>
    </source>
</evidence>
<dbReference type="GO" id="GO:0031267">
    <property type="term" value="F:small GTPase binding"/>
    <property type="evidence" value="ECO:0007669"/>
    <property type="project" value="InterPro"/>
</dbReference>
<keyword evidence="5" id="KW-0963">Cytoplasm</keyword>
<gene>
    <name evidence="14" type="ORF">FCALED_LOCUS2808</name>
</gene>
<evidence type="ECO:0000256" key="1">
    <source>
        <dbReference type="ARBA" id="ARBA00004259"/>
    </source>
</evidence>
<dbReference type="InterPro" id="IPR021133">
    <property type="entry name" value="HEAT_type_2"/>
</dbReference>
<dbReference type="InterPro" id="IPR001494">
    <property type="entry name" value="Importin-beta_N"/>
</dbReference>
<dbReference type="GO" id="GO:0005737">
    <property type="term" value="C:cytoplasm"/>
    <property type="evidence" value="ECO:0007669"/>
    <property type="project" value="UniProtKB-SubCell"/>
</dbReference>
<dbReference type="PANTHER" id="PTHR10527">
    <property type="entry name" value="IMPORTIN BETA"/>
    <property type="match status" value="1"/>
</dbReference>
<dbReference type="InterPro" id="IPR016024">
    <property type="entry name" value="ARM-type_fold"/>
</dbReference>
<evidence type="ECO:0000256" key="3">
    <source>
        <dbReference type="ARBA" id="ARBA00010907"/>
    </source>
</evidence>
<dbReference type="PROSITE" id="PS50077">
    <property type="entry name" value="HEAT_REPEAT"/>
    <property type="match status" value="1"/>
</dbReference>
<dbReference type="Pfam" id="PF13513">
    <property type="entry name" value="HEAT_EZ"/>
    <property type="match status" value="1"/>
</dbReference>
<reference evidence="14" key="1">
    <citation type="submission" date="2021-06" db="EMBL/GenBank/DDBJ databases">
        <authorList>
            <person name="Kallberg Y."/>
            <person name="Tangrot J."/>
            <person name="Rosling A."/>
        </authorList>
    </citation>
    <scope>NUCLEOTIDE SEQUENCE</scope>
    <source>
        <strain evidence="14">UK204</strain>
    </source>
</reference>
<dbReference type="FunFam" id="1.25.10.10:FF:000027">
    <property type="entry name" value="Importin subunit beta-1"/>
    <property type="match status" value="1"/>
</dbReference>
<keyword evidence="6" id="KW-0677">Repeat</keyword>
<dbReference type="SMART" id="SM00913">
    <property type="entry name" value="IBN_N"/>
    <property type="match status" value="1"/>
</dbReference>
<dbReference type="EMBL" id="CAJVPQ010000452">
    <property type="protein sequence ID" value="CAG8482914.1"/>
    <property type="molecule type" value="Genomic_DNA"/>
</dbReference>
<dbReference type="SUPFAM" id="SSF48371">
    <property type="entry name" value="ARM repeat"/>
    <property type="match status" value="1"/>
</dbReference>
<evidence type="ECO:0000256" key="2">
    <source>
        <dbReference type="ARBA" id="ARBA00004496"/>
    </source>
</evidence>
<keyword evidence="8" id="KW-0539">Nucleus</keyword>
<evidence type="ECO:0000259" key="13">
    <source>
        <dbReference type="PROSITE" id="PS50166"/>
    </source>
</evidence>
<evidence type="ECO:0000256" key="12">
    <source>
        <dbReference type="SAM" id="MobiDB-lite"/>
    </source>
</evidence>
<evidence type="ECO:0000256" key="5">
    <source>
        <dbReference type="ARBA" id="ARBA00022490"/>
    </source>
</evidence>
<dbReference type="AlphaFoldDB" id="A0A9N8WFT6"/>
<evidence type="ECO:0000256" key="11">
    <source>
        <dbReference type="PROSITE-ProRule" id="PRU00103"/>
    </source>
</evidence>
<feature type="non-terminal residue" evidence="14">
    <location>
        <position position="950"/>
    </location>
</feature>
<keyword evidence="15" id="KW-1185">Reference proteome</keyword>
<dbReference type="SMART" id="SM00185">
    <property type="entry name" value="ARM"/>
    <property type="match status" value="3"/>
</dbReference>
<evidence type="ECO:0000256" key="10">
    <source>
        <dbReference type="ARBA" id="ARBA00083566"/>
    </source>
</evidence>
<evidence type="ECO:0000256" key="6">
    <source>
        <dbReference type="ARBA" id="ARBA00022737"/>
    </source>
</evidence>
<keyword evidence="4" id="KW-0813">Transport</keyword>
<feature type="compositionally biased region" description="Basic and acidic residues" evidence="12">
    <location>
        <begin position="115"/>
        <end position="130"/>
    </location>
</feature>
<feature type="region of interest" description="Disordered" evidence="12">
    <location>
        <begin position="106"/>
        <end position="172"/>
    </location>
</feature>
<dbReference type="Pfam" id="PF03810">
    <property type="entry name" value="IBN_N"/>
    <property type="match status" value="1"/>
</dbReference>
<comment type="similarity">
    <text evidence="3">Belongs to the importin beta family. Importin beta-1 subfamily.</text>
</comment>
<dbReference type="InterPro" id="IPR011989">
    <property type="entry name" value="ARM-like"/>
</dbReference>
<evidence type="ECO:0000256" key="7">
    <source>
        <dbReference type="ARBA" id="ARBA00022927"/>
    </source>
</evidence>
<accession>A0A9N8WFT6</accession>
<feature type="repeat" description="HEAT" evidence="11">
    <location>
        <begin position="666"/>
        <end position="696"/>
    </location>
</feature>
<feature type="compositionally biased region" description="Basic residues" evidence="12">
    <location>
        <begin position="149"/>
        <end position="158"/>
    </location>
</feature>
<dbReference type="Pfam" id="PF25574">
    <property type="entry name" value="TPR_IMB1"/>
    <property type="match status" value="1"/>
</dbReference>
<proteinExistence type="inferred from homology"/>
<name>A0A9N8WFT6_9GLOM</name>
<evidence type="ECO:0000256" key="9">
    <source>
        <dbReference type="ARBA" id="ARBA00079884"/>
    </source>
</evidence>
<dbReference type="InterPro" id="IPR000225">
    <property type="entry name" value="Armadillo"/>
</dbReference>
<evidence type="ECO:0000313" key="14">
    <source>
        <dbReference type="EMBL" id="CAG8482914.1"/>
    </source>
</evidence>
<dbReference type="InterPro" id="IPR058584">
    <property type="entry name" value="IMB1_TNPO1-like_TPR"/>
</dbReference>
<dbReference type="OrthoDB" id="10263328at2759"/>
<keyword evidence="7" id="KW-0653">Protein transport</keyword>
<dbReference type="PROSITE" id="PS50166">
    <property type="entry name" value="IMPORTIN_B_NT"/>
    <property type="match status" value="1"/>
</dbReference>
<dbReference type="Proteomes" id="UP000789570">
    <property type="component" value="Unassembled WGS sequence"/>
</dbReference>
<sequence length="950" mass="106015">MLRPLSQHSTRTCPVYVTSSSFNQNALFSTGLGRGSMDQITLGGKSISLSQRLKKNSEVNGNTRLDTKVKNARPGQFEDAIEKGKKTFQSLAEPIQEPLKQMYEEYKSSSPLPPLRREGSATQRKQDNNRGMHKTLMNNSSRTDSKMNQKSRYKRKSEHKYEMRSSIPPPRQTDFVVQDINWSDFINSSTNKLSVPDTLENSQDEQAALRLELEGGDYDRYLSFPKSMQGKFNLDNDLTNSLQKVIGQNPSYNLSEKKLFYEALLQNLNNQKTREDAQRQLEQAETTNFPMYVAMLCQELANEQSSQYTRNAAGIALKNTLSSSEASRRNEMIQRWLSVDEATRQQIKQAVLTTLASSDTRAATTAAQVIAAIGAIELPMENQWPDLMKNLLENVTTTNNSTLKIATLTAIGYICELIDPIILAPQAGAILTAVVSGAKKEEPNQDVRKAAIDALYNSLEFIRDNFEREGERNYIMQIVCEATQSSDVNVQVAAFECLVRIMQIYYDKMRFYMEKALFGLTVLGMKSEDERVALQAVEFWSTVCDEEIELANEALEASDAGETPDRLSHNFAKAALPEILPVLLWLLTKQEEDADEDDWNVAMAAGTCLSLLAQCVEDAIVTPVIPFVESHIRSADWRFREAAIMAFGSILEGPEHKMLTNLVNQALPVLIDMMKDDSAQVKDTTAWTLGRVSELLIECIKPDEHLQSLVSALVLGLRDSPRIVSNCCWALMSLSDQFGSRESSLPTYALSPFYEGIISALMETTERSTNESNSRTSAYECISTLVQGAALDCFSTIQKLTVTILDRLDATIQATNQIIGSDERHAHSELQSNLCSVLTSIIRKLKQEVVPFADRIMTTLLSLFTSSTKHSTTLEDGFLAVGAITTAVEADFVRYLDAFAPFLYAALSNHEEYALCSIAVGLIGDICRALQEASLPYCDTFMNMLLQMLQ</sequence>
<feature type="compositionally biased region" description="Polar residues" evidence="12">
    <location>
        <begin position="136"/>
        <end position="148"/>
    </location>
</feature>
<feature type="domain" description="Importin N-terminal" evidence="13">
    <location>
        <begin position="277"/>
        <end position="357"/>
    </location>
</feature>
<dbReference type="GO" id="GO:0006606">
    <property type="term" value="P:protein import into nucleus"/>
    <property type="evidence" value="ECO:0007669"/>
    <property type="project" value="InterPro"/>
</dbReference>